<dbReference type="PhylomeDB" id="B4DJX3"/>
<protein>
    <submittedName>
        <fullName evidence="2">cDNA FLJ58069</fullName>
    </submittedName>
</protein>
<dbReference type="EMBL" id="AK296276">
    <property type="protein sequence ID" value="BAG58985.1"/>
    <property type="molecule type" value="mRNA"/>
</dbReference>
<accession>B4DJX3</accession>
<sequence>MEDERILDNLGAEGRHGSEWEWRRWHFGGWVEEEHRHRWPRGVWSTDKSPGGVQPQCLSQEVSALVSGTQSSLRNGLGDKWSACCTRALGQMEQTKQSKRRAGREDRFSVALGRCRGNEHKTLSHVPGASDAAQKPRAKPCSRGIGASVLLQTMHLSFITLGFR</sequence>
<dbReference type="AlphaFoldDB" id="B4DJX3"/>
<reference evidence="2" key="1">
    <citation type="submission" date="2007-10" db="EMBL/GenBank/DDBJ databases">
        <title>NEDO human cDNA sequencing project focused on splicing variants.</title>
        <authorList>
            <person name="Wakamatsu A."/>
            <person name="Yamamoto J."/>
            <person name="Kimura K."/>
            <person name="Ishii S."/>
            <person name="Watanabe K."/>
            <person name="Sugiyama A."/>
            <person name="Murakawa K."/>
            <person name="Kaida T."/>
            <person name="Tsuchiya K."/>
            <person name="Fukuzumi Y."/>
            <person name="Kumagai A."/>
            <person name="Oishi Y."/>
            <person name="Yamamoto S."/>
            <person name="Ono Y."/>
            <person name="Komori Y."/>
            <person name="Yamazaki M."/>
            <person name="Kisu Y."/>
            <person name="Nishikawa T."/>
            <person name="Sugano S."/>
            <person name="Nomura N."/>
            <person name="Isogai T."/>
        </authorList>
    </citation>
    <scope>NUCLEOTIDE SEQUENCE</scope>
    <source>
        <tissue evidence="2">Thalamus</tissue>
    </source>
</reference>
<evidence type="ECO:0000256" key="1">
    <source>
        <dbReference type="SAM" id="MobiDB-lite"/>
    </source>
</evidence>
<evidence type="ECO:0000313" key="2">
    <source>
        <dbReference type="EMBL" id="BAG58985.1"/>
    </source>
</evidence>
<proteinExistence type="evidence at transcript level"/>
<feature type="region of interest" description="Disordered" evidence="1">
    <location>
        <begin position="120"/>
        <end position="139"/>
    </location>
</feature>
<organism evidence="2">
    <name type="scientific">Homo sapiens</name>
    <name type="common">Human</name>
    <dbReference type="NCBI Taxonomy" id="9606"/>
    <lineage>
        <taxon>Eukaryota</taxon>
        <taxon>Metazoa</taxon>
        <taxon>Chordata</taxon>
        <taxon>Craniata</taxon>
        <taxon>Vertebrata</taxon>
        <taxon>Euteleostomi</taxon>
        <taxon>Mammalia</taxon>
        <taxon>Eutheria</taxon>
        <taxon>Euarchontoglires</taxon>
        <taxon>Primates</taxon>
        <taxon>Haplorrhini</taxon>
        <taxon>Catarrhini</taxon>
        <taxon>Hominidae</taxon>
        <taxon>Homo</taxon>
    </lineage>
</organism>
<name>B4DJX3_HUMAN</name>